<dbReference type="Gene3D" id="6.10.340.10">
    <property type="match status" value="1"/>
</dbReference>
<dbReference type="Gene3D" id="1.10.287.950">
    <property type="entry name" value="Methyl-accepting chemotaxis protein"/>
    <property type="match status" value="1"/>
</dbReference>
<dbReference type="PROSITE" id="PS50111">
    <property type="entry name" value="CHEMOTAXIS_TRANSDUC_2"/>
    <property type="match status" value="1"/>
</dbReference>
<evidence type="ECO:0000313" key="7">
    <source>
        <dbReference type="EMBL" id="ABR49896.1"/>
    </source>
</evidence>
<dbReference type="GO" id="GO:0016020">
    <property type="term" value="C:membrane"/>
    <property type="evidence" value="ECO:0007669"/>
    <property type="project" value="InterPro"/>
</dbReference>
<evidence type="ECO:0000256" key="4">
    <source>
        <dbReference type="SAM" id="Phobius"/>
    </source>
</evidence>
<dbReference type="EMBL" id="CP000724">
    <property type="protein sequence ID" value="ABR49896.1"/>
    <property type="molecule type" value="Genomic_DNA"/>
</dbReference>
<dbReference type="GO" id="GO:0007165">
    <property type="term" value="P:signal transduction"/>
    <property type="evidence" value="ECO:0007669"/>
    <property type="project" value="UniProtKB-KW"/>
</dbReference>
<feature type="transmembrane region" description="Helical" evidence="4">
    <location>
        <begin position="191"/>
        <end position="213"/>
    </location>
</feature>
<dbReference type="OrthoDB" id="369336at2"/>
<keyword evidence="4" id="KW-0472">Membrane</keyword>
<dbReference type="Pfam" id="PF00015">
    <property type="entry name" value="MCPsignal"/>
    <property type="match status" value="1"/>
</dbReference>
<dbReference type="KEGG" id="amt:Amet_3777"/>
<comment type="similarity">
    <text evidence="2">Belongs to the methyl-accepting chemotaxis (MCP) protein family.</text>
</comment>
<dbReference type="PROSITE" id="PS50885">
    <property type="entry name" value="HAMP"/>
    <property type="match status" value="1"/>
</dbReference>
<evidence type="ECO:0000313" key="8">
    <source>
        <dbReference type="Proteomes" id="UP000001572"/>
    </source>
</evidence>
<evidence type="ECO:0000256" key="2">
    <source>
        <dbReference type="ARBA" id="ARBA00029447"/>
    </source>
</evidence>
<keyword evidence="4" id="KW-1133">Transmembrane helix</keyword>
<gene>
    <name evidence="7" type="ordered locus">Amet_3777</name>
</gene>
<dbReference type="PANTHER" id="PTHR32089:SF112">
    <property type="entry name" value="LYSOZYME-LIKE PROTEIN-RELATED"/>
    <property type="match status" value="1"/>
</dbReference>
<dbReference type="AlphaFoldDB" id="A6TUM8"/>
<dbReference type="SMART" id="SM00283">
    <property type="entry name" value="MA"/>
    <property type="match status" value="1"/>
</dbReference>
<sequence>MKRIFNNLSMKYSIIALVVFSLIFIGIVGVTGHTGMNQIYGNVGDMYNHAVLPIQEVNKINNEFMNIRVETLRMLDMGYYSQSIANNVEAMNKNYREMVQNYLVEKDENSFEVTLLNIAVKTYDEYMEAWDKVKEDLSSGEDVNESDTFAMDTRSRAITNNFNAVIQHNREKAENLNNESLAIYENNIKNIITVSTVALAILLLLSMIIVKVFNASIKEMIKIYEKIADGDLSFTIDKKGKNEFAMMRRALAETLENFSSMMRKSKENANNTTDNSYTLTTICQQMTEASQEVANAIQEVAEGSNGQTQELVKIKDIMDDFSGELQNIVSAIGEIQSSTRETDTMITEGNEKVQELTSSTEYINSSFKEVSKSVNLLNEKILEIRGITELINAIAEQTNLLALNAAIEAARAGDAGKGFAVVADEIRKLAEQSKVSSKNINQLLENITLDRDKILKTTEVGMENIHVQERVVHNTTKSFKEILQNIGAMIPKIENVSSSINILNNSKDDIVSKVDAITIISEGNSAVAQQIAASSEQMNASVEEVASTAQVLNGMAIDMQGEMNKFKV</sequence>
<feature type="domain" description="Methyl-accepting transducer" evidence="5">
    <location>
        <begin position="282"/>
        <end position="539"/>
    </location>
</feature>
<reference evidence="8" key="1">
    <citation type="journal article" date="2016" name="Genome Announc.">
        <title>Complete genome sequence of Alkaliphilus metalliredigens strain QYMF, an alkaliphilic and metal-reducing bacterium isolated from borax-contaminated leachate ponds.</title>
        <authorList>
            <person name="Hwang C."/>
            <person name="Copeland A."/>
            <person name="Lucas S."/>
            <person name="Lapidus A."/>
            <person name="Barry K."/>
            <person name="Detter J.C."/>
            <person name="Glavina Del Rio T."/>
            <person name="Hammon N."/>
            <person name="Israni S."/>
            <person name="Dalin E."/>
            <person name="Tice H."/>
            <person name="Pitluck S."/>
            <person name="Chertkov O."/>
            <person name="Brettin T."/>
            <person name="Bruce D."/>
            <person name="Han C."/>
            <person name="Schmutz J."/>
            <person name="Larimer F."/>
            <person name="Land M.L."/>
            <person name="Hauser L."/>
            <person name="Kyrpides N."/>
            <person name="Mikhailova N."/>
            <person name="Ye Q."/>
            <person name="Zhou J."/>
            <person name="Richardson P."/>
            <person name="Fields M.W."/>
        </authorList>
    </citation>
    <scope>NUCLEOTIDE SEQUENCE [LARGE SCALE GENOMIC DNA]</scope>
    <source>
        <strain evidence="8">QYMF</strain>
    </source>
</reference>
<keyword evidence="4" id="KW-0812">Transmembrane</keyword>
<organism evidence="7 8">
    <name type="scientific">Alkaliphilus metalliredigens (strain QYMF)</name>
    <dbReference type="NCBI Taxonomy" id="293826"/>
    <lineage>
        <taxon>Bacteria</taxon>
        <taxon>Bacillati</taxon>
        <taxon>Bacillota</taxon>
        <taxon>Clostridia</taxon>
        <taxon>Peptostreptococcales</taxon>
        <taxon>Natronincolaceae</taxon>
        <taxon>Alkaliphilus</taxon>
    </lineage>
</organism>
<dbReference type="eggNOG" id="COG0840">
    <property type="taxonomic scope" value="Bacteria"/>
</dbReference>
<accession>A6TUM8</accession>
<evidence type="ECO:0000259" key="5">
    <source>
        <dbReference type="PROSITE" id="PS50111"/>
    </source>
</evidence>
<keyword evidence="8" id="KW-1185">Reference proteome</keyword>
<proteinExistence type="inferred from homology"/>
<dbReference type="Proteomes" id="UP000001572">
    <property type="component" value="Chromosome"/>
</dbReference>
<dbReference type="Pfam" id="PF12729">
    <property type="entry name" value="4HB_MCP_1"/>
    <property type="match status" value="1"/>
</dbReference>
<dbReference type="InterPro" id="IPR003660">
    <property type="entry name" value="HAMP_dom"/>
</dbReference>
<evidence type="ECO:0000259" key="6">
    <source>
        <dbReference type="PROSITE" id="PS50885"/>
    </source>
</evidence>
<feature type="domain" description="HAMP" evidence="6">
    <location>
        <begin position="225"/>
        <end position="263"/>
    </location>
</feature>
<dbReference type="STRING" id="293826.Amet_3777"/>
<evidence type="ECO:0000256" key="1">
    <source>
        <dbReference type="ARBA" id="ARBA00023224"/>
    </source>
</evidence>
<name>A6TUM8_ALKMQ</name>
<dbReference type="HOGENOM" id="CLU_000445_107_27_9"/>
<feature type="transmembrane region" description="Helical" evidence="4">
    <location>
        <begin position="12"/>
        <end position="32"/>
    </location>
</feature>
<dbReference type="PANTHER" id="PTHR32089">
    <property type="entry name" value="METHYL-ACCEPTING CHEMOTAXIS PROTEIN MCPB"/>
    <property type="match status" value="1"/>
</dbReference>
<dbReference type="InterPro" id="IPR024478">
    <property type="entry name" value="HlyB_4HB_MCP"/>
</dbReference>
<dbReference type="InterPro" id="IPR004089">
    <property type="entry name" value="MCPsignal_dom"/>
</dbReference>
<dbReference type="SUPFAM" id="SSF58104">
    <property type="entry name" value="Methyl-accepting chemotaxis protein (MCP) signaling domain"/>
    <property type="match status" value="1"/>
</dbReference>
<protein>
    <submittedName>
        <fullName evidence="7">Methyl-accepting chemotaxis sensory transducer</fullName>
    </submittedName>
</protein>
<dbReference type="RefSeq" id="WP_012064856.1">
    <property type="nucleotide sequence ID" value="NC_009633.1"/>
</dbReference>
<keyword evidence="1 3" id="KW-0807">Transducer</keyword>
<evidence type="ECO:0000256" key="3">
    <source>
        <dbReference type="PROSITE-ProRule" id="PRU00284"/>
    </source>
</evidence>